<dbReference type="EMBL" id="CP118166">
    <property type="protein sequence ID" value="WDI33223.1"/>
    <property type="molecule type" value="Genomic_DNA"/>
</dbReference>
<evidence type="ECO:0000313" key="2">
    <source>
        <dbReference type="EMBL" id="WDI33223.1"/>
    </source>
</evidence>
<keyword evidence="3" id="KW-1185">Reference proteome</keyword>
<evidence type="ECO:0000313" key="3">
    <source>
        <dbReference type="Proteomes" id="UP001214043"/>
    </source>
</evidence>
<dbReference type="AlphaFoldDB" id="A0AAF0CHA8"/>
<evidence type="ECO:0000256" key="1">
    <source>
        <dbReference type="SAM" id="SignalP"/>
    </source>
</evidence>
<reference evidence="2" key="1">
    <citation type="submission" date="2023-02" db="EMBL/GenBank/DDBJ databases">
        <title>Genome sequence of Hyphococcus flavus.</title>
        <authorList>
            <person name="Rong J.-C."/>
            <person name="Zhao Q."/>
            <person name="Yi M."/>
            <person name="Wu J.-Y."/>
        </authorList>
    </citation>
    <scope>NUCLEOTIDE SEQUENCE</scope>
    <source>
        <strain evidence="2">MCCC 1K03223</strain>
    </source>
</reference>
<dbReference type="PROSITE" id="PS51257">
    <property type="entry name" value="PROKAR_LIPOPROTEIN"/>
    <property type="match status" value="1"/>
</dbReference>
<dbReference type="Proteomes" id="UP001214043">
    <property type="component" value="Chromosome"/>
</dbReference>
<keyword evidence="1" id="KW-0732">Signal</keyword>
<protein>
    <recommendedName>
        <fullName evidence="4">Lipoprotein</fullName>
    </recommendedName>
</protein>
<accession>A0AAF0CHA8</accession>
<feature type="chain" id="PRO_5042120951" description="Lipoprotein" evidence="1">
    <location>
        <begin position="25"/>
        <end position="158"/>
    </location>
</feature>
<dbReference type="RefSeq" id="WP_274495195.1">
    <property type="nucleotide sequence ID" value="NZ_CP118166.1"/>
</dbReference>
<feature type="signal peptide" evidence="1">
    <location>
        <begin position="1"/>
        <end position="24"/>
    </location>
</feature>
<proteinExistence type="predicted"/>
<evidence type="ECO:0008006" key="4">
    <source>
        <dbReference type="Google" id="ProtNLM"/>
    </source>
</evidence>
<sequence length="158" mass="16416">MKALKLTWIAAALALLGCGGPVPADMFLTLSVSTYGVSVETAINGKADTFLSGGENGSMTGSRPINRLVGEGENEVTFLLKPLAADEGEILGPAFLATLEISIKGETVDTQAPGERVIFSRELSEAQRAAISAGEAVTITENFTVEKAELQAIKDSAS</sequence>
<dbReference type="KEGG" id="hfl:PUV54_08440"/>
<organism evidence="2 3">
    <name type="scientific">Hyphococcus flavus</name>
    <dbReference type="NCBI Taxonomy" id="1866326"/>
    <lineage>
        <taxon>Bacteria</taxon>
        <taxon>Pseudomonadati</taxon>
        <taxon>Pseudomonadota</taxon>
        <taxon>Alphaproteobacteria</taxon>
        <taxon>Parvularculales</taxon>
        <taxon>Parvularculaceae</taxon>
        <taxon>Hyphococcus</taxon>
    </lineage>
</organism>
<gene>
    <name evidence="2" type="ORF">PUV54_08440</name>
</gene>
<name>A0AAF0CHA8_9PROT</name>